<keyword evidence="1" id="KW-0472">Membrane</keyword>
<dbReference type="RefSeq" id="WP_160598575.1">
    <property type="nucleotide sequence ID" value="NZ_WTYS01000001.1"/>
</dbReference>
<gene>
    <name evidence="3" type="ORF">GRI36_11505</name>
</gene>
<dbReference type="Proteomes" id="UP000468943">
    <property type="component" value="Unassembled WGS sequence"/>
</dbReference>
<reference evidence="3 4" key="1">
    <citation type="submission" date="2019-12" db="EMBL/GenBank/DDBJ databases">
        <title>Genomic-based taxomic classification of the family Erythrobacteraceae.</title>
        <authorList>
            <person name="Xu L."/>
        </authorList>
    </citation>
    <scope>NUCLEOTIDE SEQUENCE [LARGE SCALE GENOMIC DNA]</scope>
    <source>
        <strain evidence="3 4">JCM 17802</strain>
    </source>
</reference>
<dbReference type="AlphaFoldDB" id="A0A6I4SP15"/>
<comment type="caution">
    <text evidence="3">The sequence shown here is derived from an EMBL/GenBank/DDBJ whole genome shotgun (WGS) entry which is preliminary data.</text>
</comment>
<protein>
    <submittedName>
        <fullName evidence="3">Glycosyltransferase</fullName>
    </submittedName>
</protein>
<evidence type="ECO:0000313" key="3">
    <source>
        <dbReference type="EMBL" id="MXO57503.1"/>
    </source>
</evidence>
<feature type="domain" description="Glycosyltransferase 2-like" evidence="2">
    <location>
        <begin position="16"/>
        <end position="171"/>
    </location>
</feature>
<dbReference type="PANTHER" id="PTHR43179:SF7">
    <property type="entry name" value="RHAMNOSYLTRANSFERASE WBBL"/>
    <property type="match status" value="1"/>
</dbReference>
<dbReference type="Gene3D" id="3.90.550.10">
    <property type="entry name" value="Spore Coat Polysaccharide Biosynthesis Protein SpsA, Chain A"/>
    <property type="match status" value="1"/>
</dbReference>
<dbReference type="PANTHER" id="PTHR43179">
    <property type="entry name" value="RHAMNOSYLTRANSFERASE WBBL"/>
    <property type="match status" value="1"/>
</dbReference>
<accession>A0A6I4SP15</accession>
<feature type="transmembrane region" description="Helical" evidence="1">
    <location>
        <begin position="244"/>
        <end position="262"/>
    </location>
</feature>
<dbReference type="SUPFAM" id="SSF53448">
    <property type="entry name" value="Nucleotide-diphospho-sugar transferases"/>
    <property type="match status" value="1"/>
</dbReference>
<evidence type="ECO:0000256" key="1">
    <source>
        <dbReference type="SAM" id="Phobius"/>
    </source>
</evidence>
<evidence type="ECO:0000259" key="2">
    <source>
        <dbReference type="Pfam" id="PF00535"/>
    </source>
</evidence>
<dbReference type="Pfam" id="PF00535">
    <property type="entry name" value="Glycos_transf_2"/>
    <property type="match status" value="1"/>
</dbReference>
<feature type="transmembrane region" description="Helical" evidence="1">
    <location>
        <begin position="274"/>
        <end position="297"/>
    </location>
</feature>
<dbReference type="CDD" id="cd00761">
    <property type="entry name" value="Glyco_tranf_GTA_type"/>
    <property type="match status" value="1"/>
</dbReference>
<name>A0A6I4SP15_9SPHN</name>
<dbReference type="EMBL" id="WTYS01000001">
    <property type="protein sequence ID" value="MXO57503.1"/>
    <property type="molecule type" value="Genomic_DNA"/>
</dbReference>
<dbReference type="GO" id="GO:0016740">
    <property type="term" value="F:transferase activity"/>
    <property type="evidence" value="ECO:0007669"/>
    <property type="project" value="UniProtKB-KW"/>
</dbReference>
<organism evidence="3 4">
    <name type="scientific">Pontixanthobacter gangjinensis</name>
    <dbReference type="NCBI Taxonomy" id="1028742"/>
    <lineage>
        <taxon>Bacteria</taxon>
        <taxon>Pseudomonadati</taxon>
        <taxon>Pseudomonadota</taxon>
        <taxon>Alphaproteobacteria</taxon>
        <taxon>Sphingomonadales</taxon>
        <taxon>Erythrobacteraceae</taxon>
        <taxon>Pontixanthobacter</taxon>
    </lineage>
</organism>
<keyword evidence="4" id="KW-1185">Reference proteome</keyword>
<sequence>MSGQSMHFAPNPPSVSVIIPAYGPSPHLEAVLEALTHGSDQAEEVFVSHSGDCDPTNRLKALFPSVTILHTAQRLFAGAARNRAAKLATSEVLAFCDNDTVPCPDWVEQIRQYFAEHRTILVGSVDVARDGGYWGMSTWLCEFSEQTPWQTKREQNGGASCNMAVCSKDLAKVGYFPEGFRAGQDTMVLNSLRSSGLIQMFEPAIRVGHFNIPGFAQFRTHLFNQGRHFSKVRKSVPMAGHQAVRFWPLAPALGIAKGALVLRRLASRKKPMDFVYRLPGIILGIAIWTAGCTYAAATGRFTGKY</sequence>
<dbReference type="InterPro" id="IPR029044">
    <property type="entry name" value="Nucleotide-diphossugar_trans"/>
</dbReference>
<proteinExistence type="predicted"/>
<keyword evidence="1" id="KW-1133">Transmembrane helix</keyword>
<dbReference type="OrthoDB" id="6653642at2"/>
<dbReference type="InterPro" id="IPR001173">
    <property type="entry name" value="Glyco_trans_2-like"/>
</dbReference>
<evidence type="ECO:0000313" key="4">
    <source>
        <dbReference type="Proteomes" id="UP000468943"/>
    </source>
</evidence>
<keyword evidence="3" id="KW-0808">Transferase</keyword>
<keyword evidence="1" id="KW-0812">Transmembrane</keyword>